<evidence type="ECO:0000259" key="1">
    <source>
        <dbReference type="Pfam" id="PF12037"/>
    </source>
</evidence>
<name>A0AAP0IWF9_9MAGN</name>
<evidence type="ECO:0000313" key="3">
    <source>
        <dbReference type="Proteomes" id="UP001420932"/>
    </source>
</evidence>
<evidence type="ECO:0000313" key="2">
    <source>
        <dbReference type="EMBL" id="KAK9122163.1"/>
    </source>
</evidence>
<feature type="domain" description="ATPase family AAA" evidence="1">
    <location>
        <begin position="60"/>
        <end position="81"/>
    </location>
</feature>
<gene>
    <name evidence="2" type="ORF">Syun_019780</name>
</gene>
<protein>
    <recommendedName>
        <fullName evidence="1">ATPase family AAA domain-containing protein</fullName>
    </recommendedName>
</protein>
<organism evidence="2 3">
    <name type="scientific">Stephania yunnanensis</name>
    <dbReference type="NCBI Taxonomy" id="152371"/>
    <lineage>
        <taxon>Eukaryota</taxon>
        <taxon>Viridiplantae</taxon>
        <taxon>Streptophyta</taxon>
        <taxon>Embryophyta</taxon>
        <taxon>Tracheophyta</taxon>
        <taxon>Spermatophyta</taxon>
        <taxon>Magnoliopsida</taxon>
        <taxon>Ranunculales</taxon>
        <taxon>Menispermaceae</taxon>
        <taxon>Menispermoideae</taxon>
        <taxon>Cissampelideae</taxon>
        <taxon>Stephania</taxon>
    </lineage>
</organism>
<reference evidence="2 3" key="1">
    <citation type="submission" date="2024-01" db="EMBL/GenBank/DDBJ databases">
        <title>Genome assemblies of Stephania.</title>
        <authorList>
            <person name="Yang L."/>
        </authorList>
    </citation>
    <scope>NUCLEOTIDE SEQUENCE [LARGE SCALE GENOMIC DNA]</scope>
    <source>
        <strain evidence="2">YNDBR</strain>
        <tissue evidence="2">Leaf</tissue>
    </source>
</reference>
<proteinExistence type="predicted"/>
<dbReference type="Pfam" id="PF12037">
    <property type="entry name" value="ATAD3_N"/>
    <property type="match status" value="1"/>
</dbReference>
<accession>A0AAP0IWF9</accession>
<dbReference type="Proteomes" id="UP001420932">
    <property type="component" value="Unassembled WGS sequence"/>
</dbReference>
<comment type="caution">
    <text evidence="2">The sequence shown here is derived from an EMBL/GenBank/DDBJ whole genome shotgun (WGS) entry which is preliminary data.</text>
</comment>
<dbReference type="EMBL" id="JBBNAF010000008">
    <property type="protein sequence ID" value="KAK9122163.1"/>
    <property type="molecule type" value="Genomic_DNA"/>
</dbReference>
<keyword evidence="3" id="KW-1185">Reference proteome</keyword>
<dbReference type="InterPro" id="IPR021911">
    <property type="entry name" value="ATAD3_N"/>
</dbReference>
<dbReference type="AlphaFoldDB" id="A0AAP0IWF9"/>
<sequence>MRWSINGPISRFDCYDHTPPRYALWFLFYGMISPITPKGLDDEIINKLEVLLNSLSQIEREGARVIWGYVDEILGRPSLIRESSRGKYPWSAYFLAA</sequence>